<evidence type="ECO:0000313" key="1">
    <source>
        <dbReference type="EMBL" id="KRL88621.1"/>
    </source>
</evidence>
<dbReference type="Proteomes" id="UP000051922">
    <property type="component" value="Unassembled WGS sequence"/>
</dbReference>
<name>A0A0R1U5U8_9LACO</name>
<dbReference type="EMBL" id="AZFJ01000003">
    <property type="protein sequence ID" value="KRL88621.1"/>
    <property type="molecule type" value="Genomic_DNA"/>
</dbReference>
<reference evidence="1 2" key="1">
    <citation type="journal article" date="2015" name="Genome Announc.">
        <title>Expanding the biotechnology potential of lactobacilli through comparative genomics of 213 strains and associated genera.</title>
        <authorList>
            <person name="Sun Z."/>
            <person name="Harris H.M."/>
            <person name="McCann A."/>
            <person name="Guo C."/>
            <person name="Argimon S."/>
            <person name="Zhang W."/>
            <person name="Yang X."/>
            <person name="Jeffery I.B."/>
            <person name="Cooney J.C."/>
            <person name="Kagawa T.F."/>
            <person name="Liu W."/>
            <person name="Song Y."/>
            <person name="Salvetti E."/>
            <person name="Wrobel A."/>
            <person name="Rasinkangas P."/>
            <person name="Parkhill J."/>
            <person name="Rea M.C."/>
            <person name="O'Sullivan O."/>
            <person name="Ritari J."/>
            <person name="Douillard F.P."/>
            <person name="Paul Ross R."/>
            <person name="Yang R."/>
            <person name="Briner A.E."/>
            <person name="Felis G.E."/>
            <person name="de Vos W.M."/>
            <person name="Barrangou R."/>
            <person name="Klaenhammer T.R."/>
            <person name="Caufield P.W."/>
            <person name="Cui Y."/>
            <person name="Zhang H."/>
            <person name="O'Toole P.W."/>
        </authorList>
    </citation>
    <scope>NUCLEOTIDE SEQUENCE [LARGE SCALE GENOMIC DNA]</scope>
    <source>
        <strain evidence="1 2">DSM 15945</strain>
    </source>
</reference>
<comment type="caution">
    <text evidence="1">The sequence shown here is derived from an EMBL/GenBank/DDBJ whole genome shotgun (WGS) entry which is preliminary data.</text>
</comment>
<dbReference type="NCBIfam" id="TIGR01537">
    <property type="entry name" value="portal_HK97"/>
    <property type="match status" value="1"/>
</dbReference>
<dbReference type="Pfam" id="PF04860">
    <property type="entry name" value="Phage_portal"/>
    <property type="match status" value="1"/>
</dbReference>
<dbReference type="STRING" id="1423783.FC50_GL002381"/>
<dbReference type="InterPro" id="IPR006944">
    <property type="entry name" value="Phage/GTA_portal"/>
</dbReference>
<gene>
    <name evidence="1" type="ORF">FC50_GL002381</name>
</gene>
<sequence>MGLLTPHNYARHKVKDYVYPSNSNFGNALQSLIAGKPISYVSAELALKNTNIYSVVNRIASDVASAHFKTENLASRGRLEEPSTIIGRFSFWQSVVLQLCMTGNAYIPLVPGNLEHVPDSDVQIDYLEGNTGIIYQVMESNDRPAMTLRQDQMLHFRLMPDARYRYLIGRSPLESLQDSIKLDNEATKNNMDVMDKQINPAGKLTIDHYLAHGEDLEAARDEFEKANSGENSGRLMVLPDGFSYDQIEMKTDVFKALAANSAYSADQISKAFGVPSDILGGGTSTESQHSNIDMIKATYLANLNTYVNPIVDELRQKMHAPDLELDIKDMLDVDDSTLINQVNTLVQSGTITPEQGQYMLTRSGFLPSGLPAYEPVKGGDNNDNQN</sequence>
<dbReference type="OrthoDB" id="2243334at2"/>
<protein>
    <submittedName>
        <fullName evidence="1">Portal protein</fullName>
    </submittedName>
</protein>
<evidence type="ECO:0000313" key="2">
    <source>
        <dbReference type="Proteomes" id="UP000051922"/>
    </source>
</evidence>
<dbReference type="AlphaFoldDB" id="A0A0R1U5U8"/>
<accession>A0A0R1U5U8</accession>
<keyword evidence="2" id="KW-1185">Reference proteome</keyword>
<proteinExistence type="predicted"/>
<dbReference type="PATRIC" id="fig|1423783.4.peg.2453"/>
<organism evidence="1 2">
    <name type="scientific">Lacticaseibacillus pantheris DSM 15945 = JCM 12539 = NBRC 106106</name>
    <dbReference type="NCBI Taxonomy" id="1423783"/>
    <lineage>
        <taxon>Bacteria</taxon>
        <taxon>Bacillati</taxon>
        <taxon>Bacillota</taxon>
        <taxon>Bacilli</taxon>
        <taxon>Lactobacillales</taxon>
        <taxon>Lactobacillaceae</taxon>
        <taxon>Lacticaseibacillus</taxon>
    </lineage>
</organism>
<dbReference type="RefSeq" id="WP_056956088.1">
    <property type="nucleotide sequence ID" value="NZ_AZFJ01000003.1"/>
</dbReference>
<dbReference type="InterPro" id="IPR006427">
    <property type="entry name" value="Portal_HK97"/>
</dbReference>